<keyword evidence="3" id="KW-1185">Reference proteome</keyword>
<dbReference type="OrthoDB" id="9768556at2"/>
<dbReference type="Gene3D" id="3.40.50.300">
    <property type="entry name" value="P-loop containing nucleotide triphosphate hydrolases"/>
    <property type="match status" value="1"/>
</dbReference>
<dbReference type="RefSeq" id="WP_072742508.1">
    <property type="nucleotide sequence ID" value="NZ_FQXR01000002.1"/>
</dbReference>
<dbReference type="InterPro" id="IPR027417">
    <property type="entry name" value="P-loop_NTPase"/>
</dbReference>
<organism evidence="2 3">
    <name type="scientific">Sporanaerobacter acetigenes DSM 13106</name>
    <dbReference type="NCBI Taxonomy" id="1123281"/>
    <lineage>
        <taxon>Bacteria</taxon>
        <taxon>Bacillati</taxon>
        <taxon>Bacillota</taxon>
        <taxon>Tissierellia</taxon>
        <taxon>Tissierellales</taxon>
        <taxon>Sporanaerobacteraceae</taxon>
        <taxon>Sporanaerobacter</taxon>
    </lineage>
</organism>
<dbReference type="EMBL" id="FQXR01000002">
    <property type="protein sequence ID" value="SHH31341.1"/>
    <property type="molecule type" value="Genomic_DNA"/>
</dbReference>
<dbReference type="Proteomes" id="UP000184389">
    <property type="component" value="Unassembled WGS sequence"/>
</dbReference>
<proteinExistence type="predicted"/>
<reference evidence="2 3" key="1">
    <citation type="submission" date="2016-11" db="EMBL/GenBank/DDBJ databases">
        <authorList>
            <person name="Jaros S."/>
            <person name="Januszkiewicz K."/>
            <person name="Wedrychowicz H."/>
        </authorList>
    </citation>
    <scope>NUCLEOTIDE SEQUENCE [LARGE SCALE GENOMIC DNA]</scope>
    <source>
        <strain evidence="2 3">DSM 13106</strain>
    </source>
</reference>
<keyword evidence="1" id="KW-0472">Membrane</keyword>
<keyword evidence="1" id="KW-0812">Transmembrane</keyword>
<keyword evidence="1" id="KW-1133">Transmembrane helix</keyword>
<feature type="transmembrane region" description="Helical" evidence="1">
    <location>
        <begin position="62"/>
        <end position="79"/>
    </location>
</feature>
<evidence type="ECO:0000313" key="2">
    <source>
        <dbReference type="EMBL" id="SHH31341.1"/>
    </source>
</evidence>
<dbReference type="AlphaFoldDB" id="A0A1M5RYT8"/>
<accession>A0A1M5RYT8</accession>
<dbReference type="STRING" id="1123281.SAMN02745180_00019"/>
<evidence type="ECO:0000256" key="1">
    <source>
        <dbReference type="SAM" id="Phobius"/>
    </source>
</evidence>
<dbReference type="Gene3D" id="3.30.420.240">
    <property type="match status" value="1"/>
</dbReference>
<evidence type="ECO:0000313" key="3">
    <source>
        <dbReference type="Proteomes" id="UP000184389"/>
    </source>
</evidence>
<gene>
    <name evidence="2" type="ORF">SAMN02745180_00019</name>
</gene>
<name>A0A1M5RYT8_9FIRM</name>
<protein>
    <submittedName>
        <fullName evidence="2">Uncharacterized protein</fullName>
    </submittedName>
</protein>
<sequence length="527" mass="60978">MAKKKMTTKEKLKIINDDIELWLLNFVKILDAENKLIPFKINKAQKDFLENRDKYNIILKSRQLGFSTLSLGIMLYYAYRIPNSTYLMVCHNKTSLRELFNRLKTMQNSIPDKIRLDEDKNNRDELGLSNGSRIIVQCPSDGLGAGMTLQMVHLSEYALYSDSQQLIGLSTVEQSLAKNKNSMIIIESTARGVQNNHYKIWQDSSKGRSRYKPFFYGWTDKAHLDLFRYEVDLAVEWYKSTNHGEPLHNDPLELTKYEQMLIKKTKVTLKQLMWRQWKLQGMSEELFLQEYPAFPEQAFVSSNVGVFDANIITERMNYVPEPLKNVPDLPLSLQRYIGNGLNIYKLPKPKEWYFGGVDTALGTGKGDDSTICILDSNGEQVATFNRNDIPTYKFTDIVAEIGYFYNYAMLMVERNSYGIDILQRLWKEKQYINLSKTKKKDKITGRAKWQHGWYQDSVSKTILVNDAKEAIETGIVIVNDKETLEQLKIYQEVNGKFGNTKGEGNRDDLCDALFLAIQSLKLGRYYV</sequence>